<dbReference type="EMBL" id="KV748265">
    <property type="protein sequence ID" value="OCK87217.1"/>
    <property type="molecule type" value="Genomic_DNA"/>
</dbReference>
<evidence type="ECO:0000313" key="2">
    <source>
        <dbReference type="Proteomes" id="UP000250078"/>
    </source>
</evidence>
<evidence type="ECO:0000313" key="1">
    <source>
        <dbReference type="EMBL" id="OCK87217.1"/>
    </source>
</evidence>
<sequence length="292" mass="33964">MLNPEFGAQSRAGRTTENSRDQATNSNYSKRTKTPSRKNGSGKRSARGDNENGQGDEVDDDASNKRRKRDDEPDEPDDTLSKFPGRRFACPFFQRNPTEHKGRACRYPGFTGIHRLNCGEHLYRCHIIIHCKRCRQMFKTESELENHQRQTEPCQISELELPEGLDSKQVARLKSKKKFGDERTDRERWVAIYHFLFPDEDATLVSPYCELDRPISPESKALRDFERFSLREFPRRVKEELAGLWDREAQQVGDRLKAEFMNIVRDCQSNLFKDYKEHATGIINESDGRLVC</sequence>
<reference evidence="1 2" key="1">
    <citation type="journal article" date="2016" name="Nat. Commun.">
        <title>Ectomycorrhizal ecology is imprinted in the genome of the dominant symbiotic fungus Cenococcum geophilum.</title>
        <authorList>
            <consortium name="DOE Joint Genome Institute"/>
            <person name="Peter M."/>
            <person name="Kohler A."/>
            <person name="Ohm R.A."/>
            <person name="Kuo A."/>
            <person name="Krutzmann J."/>
            <person name="Morin E."/>
            <person name="Arend M."/>
            <person name="Barry K.W."/>
            <person name="Binder M."/>
            <person name="Choi C."/>
            <person name="Clum A."/>
            <person name="Copeland A."/>
            <person name="Grisel N."/>
            <person name="Haridas S."/>
            <person name="Kipfer T."/>
            <person name="LaButti K."/>
            <person name="Lindquist E."/>
            <person name="Lipzen A."/>
            <person name="Maire R."/>
            <person name="Meier B."/>
            <person name="Mihaltcheva S."/>
            <person name="Molinier V."/>
            <person name="Murat C."/>
            <person name="Poggeler S."/>
            <person name="Quandt C.A."/>
            <person name="Sperisen C."/>
            <person name="Tritt A."/>
            <person name="Tisserant E."/>
            <person name="Crous P.W."/>
            <person name="Henrissat B."/>
            <person name="Nehls U."/>
            <person name="Egli S."/>
            <person name="Spatafora J.W."/>
            <person name="Grigoriev I.V."/>
            <person name="Martin F.M."/>
        </authorList>
    </citation>
    <scope>NUCLEOTIDE SEQUENCE [LARGE SCALE GENOMIC DNA]</scope>
    <source>
        <strain evidence="1 2">1.58</strain>
    </source>
</reference>
<protein>
    <submittedName>
        <fullName evidence="1">Uncharacterized protein</fullName>
    </submittedName>
</protein>
<organism evidence="1 2">
    <name type="scientific">Cenococcum geophilum 1.58</name>
    <dbReference type="NCBI Taxonomy" id="794803"/>
    <lineage>
        <taxon>Eukaryota</taxon>
        <taxon>Fungi</taxon>
        <taxon>Dikarya</taxon>
        <taxon>Ascomycota</taxon>
        <taxon>Pezizomycotina</taxon>
        <taxon>Dothideomycetes</taxon>
        <taxon>Pleosporomycetidae</taxon>
        <taxon>Gloniales</taxon>
        <taxon>Gloniaceae</taxon>
        <taxon>Cenococcum</taxon>
    </lineage>
</organism>
<dbReference type="Proteomes" id="UP000250078">
    <property type="component" value="Unassembled WGS sequence"/>
</dbReference>
<proteinExistence type="predicted"/>
<accession>A0ACC8ELQ2</accession>
<name>A0ACC8ELQ2_9PEZI</name>
<gene>
    <name evidence="1" type="ORF">K441DRAFT_595122</name>
</gene>
<keyword evidence="2" id="KW-1185">Reference proteome</keyword>